<gene>
    <name evidence="2" type="ORF">EV190_106123</name>
</gene>
<sequence length="94" mass="10393">MIVRIMGEGQLDLSEADLDVLNSFDRKLEEAIESGEEEVFRAALHDLLARVREDGKPLPDDSLEPSQYILPPADASMEEVRAMLGDEGLIPEAI</sequence>
<name>A0A4R6V226_9ACTN</name>
<evidence type="ECO:0000313" key="2">
    <source>
        <dbReference type="EMBL" id="TDQ52485.1"/>
    </source>
</evidence>
<evidence type="ECO:0000313" key="3">
    <source>
        <dbReference type="Proteomes" id="UP000295281"/>
    </source>
</evidence>
<dbReference type="InterPro" id="IPR054437">
    <property type="entry name" value="PspA-assoc_dom"/>
</dbReference>
<evidence type="ECO:0000259" key="1">
    <source>
        <dbReference type="Pfam" id="PF22743"/>
    </source>
</evidence>
<accession>A0A4R6V226</accession>
<protein>
    <recommendedName>
        <fullName evidence="1">PspA-associated domain-containing protein</fullName>
    </recommendedName>
</protein>
<dbReference type="OrthoDB" id="5244559at2"/>
<organism evidence="2 3">
    <name type="scientific">Actinorugispora endophytica</name>
    <dbReference type="NCBI Taxonomy" id="1605990"/>
    <lineage>
        <taxon>Bacteria</taxon>
        <taxon>Bacillati</taxon>
        <taxon>Actinomycetota</taxon>
        <taxon>Actinomycetes</taxon>
        <taxon>Streptosporangiales</taxon>
        <taxon>Nocardiopsidaceae</taxon>
        <taxon>Actinorugispora</taxon>
    </lineage>
</organism>
<dbReference type="Pfam" id="PF22743">
    <property type="entry name" value="PspAA"/>
    <property type="match status" value="1"/>
</dbReference>
<dbReference type="RefSeq" id="WP_133741379.1">
    <property type="nucleotide sequence ID" value="NZ_SNYN01000006.1"/>
</dbReference>
<comment type="caution">
    <text evidence="2">The sequence shown here is derived from an EMBL/GenBank/DDBJ whole genome shotgun (WGS) entry which is preliminary data.</text>
</comment>
<dbReference type="EMBL" id="SNYN01000006">
    <property type="protein sequence ID" value="TDQ52485.1"/>
    <property type="molecule type" value="Genomic_DNA"/>
</dbReference>
<dbReference type="AlphaFoldDB" id="A0A4R6V226"/>
<feature type="domain" description="PspA-associated" evidence="1">
    <location>
        <begin position="1"/>
        <end position="92"/>
    </location>
</feature>
<dbReference type="Proteomes" id="UP000295281">
    <property type="component" value="Unassembled WGS sequence"/>
</dbReference>
<reference evidence="2 3" key="1">
    <citation type="submission" date="2019-03" db="EMBL/GenBank/DDBJ databases">
        <title>Genomic Encyclopedia of Type Strains, Phase IV (KMG-IV): sequencing the most valuable type-strain genomes for metagenomic binning, comparative biology and taxonomic classification.</title>
        <authorList>
            <person name="Goeker M."/>
        </authorList>
    </citation>
    <scope>NUCLEOTIDE SEQUENCE [LARGE SCALE GENOMIC DNA]</scope>
    <source>
        <strain evidence="2 3">DSM 46770</strain>
    </source>
</reference>
<keyword evidence="3" id="KW-1185">Reference proteome</keyword>
<proteinExistence type="predicted"/>